<dbReference type="InterPro" id="IPR002455">
    <property type="entry name" value="GPCR3_GABA-B"/>
</dbReference>
<dbReference type="Pfam" id="PF01094">
    <property type="entry name" value="ANF_receptor"/>
    <property type="match status" value="1"/>
</dbReference>
<keyword evidence="2" id="KW-0812">Transmembrane</keyword>
<dbReference type="GO" id="GO:0004965">
    <property type="term" value="F:G protein-coupled GABA receptor activity"/>
    <property type="evidence" value="ECO:0007669"/>
    <property type="project" value="InterPro"/>
</dbReference>
<dbReference type="InParanoid" id="A0A1X7SI06"/>
<evidence type="ECO:0000259" key="9">
    <source>
        <dbReference type="Pfam" id="PF01094"/>
    </source>
</evidence>
<evidence type="ECO:0000256" key="4">
    <source>
        <dbReference type="ARBA" id="ARBA00023040"/>
    </source>
</evidence>
<sequence length="206" mass="22577">LRGSEPQEIHSEEKVIRFLALVQWRDEFNRTHSGWDTGPDMLAAGRVAVQEINNRTDILTNYTLEMIEGRHEACGLTEANLGIKELASKGIGREDLGVVAVLGLFCSTSAQHIAPVAGRAGLIQLSAANSPLFSSDLPKFPHLWRTLVSAKAYADMMLSLMRRFGWERVGLVQDLNTLFHSGIAESFVDLINGTKGDTISLIMVAS</sequence>
<dbReference type="Gene3D" id="3.40.50.2300">
    <property type="match status" value="2"/>
</dbReference>
<dbReference type="OrthoDB" id="17569at2759"/>
<evidence type="ECO:0000256" key="8">
    <source>
        <dbReference type="ARBA" id="ARBA00023224"/>
    </source>
</evidence>
<evidence type="ECO:0000313" key="10">
    <source>
        <dbReference type="EnsemblMetazoa" id="Aqu2.1.01733_001"/>
    </source>
</evidence>
<comment type="subcellular location">
    <subcellularLocation>
        <location evidence="1">Membrane</location>
    </subcellularLocation>
</comment>
<organism evidence="10">
    <name type="scientific">Amphimedon queenslandica</name>
    <name type="common">Sponge</name>
    <dbReference type="NCBI Taxonomy" id="400682"/>
    <lineage>
        <taxon>Eukaryota</taxon>
        <taxon>Metazoa</taxon>
        <taxon>Porifera</taxon>
        <taxon>Demospongiae</taxon>
        <taxon>Heteroscleromorpha</taxon>
        <taxon>Haplosclerida</taxon>
        <taxon>Niphatidae</taxon>
        <taxon>Amphimedon</taxon>
    </lineage>
</organism>
<dbReference type="PANTHER" id="PTHR10519:SF20">
    <property type="entry name" value="G-PROTEIN COUPLED RECEPTOR 156-RELATED"/>
    <property type="match status" value="1"/>
</dbReference>
<dbReference type="PANTHER" id="PTHR10519">
    <property type="entry name" value="GABA-B RECEPTOR"/>
    <property type="match status" value="1"/>
</dbReference>
<evidence type="ECO:0000256" key="5">
    <source>
        <dbReference type="ARBA" id="ARBA00023136"/>
    </source>
</evidence>
<dbReference type="GO" id="GO:0038039">
    <property type="term" value="C:G protein-coupled receptor heterodimeric complex"/>
    <property type="evidence" value="ECO:0007669"/>
    <property type="project" value="TreeGrafter"/>
</dbReference>
<dbReference type="SUPFAM" id="SSF53822">
    <property type="entry name" value="Periplasmic binding protein-like I"/>
    <property type="match status" value="1"/>
</dbReference>
<dbReference type="InterPro" id="IPR028082">
    <property type="entry name" value="Peripla_BP_I"/>
</dbReference>
<reference evidence="10" key="1">
    <citation type="submission" date="2017-05" db="UniProtKB">
        <authorList>
            <consortium name="EnsemblMetazoa"/>
        </authorList>
    </citation>
    <scope>IDENTIFICATION</scope>
</reference>
<feature type="domain" description="Receptor ligand binding region" evidence="9">
    <location>
        <begin position="42"/>
        <end position="183"/>
    </location>
</feature>
<evidence type="ECO:0000256" key="6">
    <source>
        <dbReference type="ARBA" id="ARBA00023170"/>
    </source>
</evidence>
<keyword evidence="5" id="KW-0472">Membrane</keyword>
<keyword evidence="6" id="KW-0675">Receptor</keyword>
<keyword evidence="8" id="KW-0807">Transducer</keyword>
<accession>A0A1X7SI06</accession>
<protein>
    <recommendedName>
        <fullName evidence="9">Receptor ligand binding region domain-containing protein</fullName>
    </recommendedName>
</protein>
<dbReference type="EnsemblMetazoa" id="Aqu2.1.01733_001">
    <property type="protein sequence ID" value="Aqu2.1.01733_001"/>
    <property type="gene ID" value="Aqu2.1.01733"/>
</dbReference>
<proteinExistence type="predicted"/>
<keyword evidence="3" id="KW-1133">Transmembrane helix</keyword>
<evidence type="ECO:0000256" key="2">
    <source>
        <dbReference type="ARBA" id="ARBA00022692"/>
    </source>
</evidence>
<keyword evidence="7" id="KW-0325">Glycoprotein</keyword>
<evidence type="ECO:0000256" key="3">
    <source>
        <dbReference type="ARBA" id="ARBA00022989"/>
    </source>
</evidence>
<evidence type="ECO:0000256" key="7">
    <source>
        <dbReference type="ARBA" id="ARBA00023180"/>
    </source>
</evidence>
<name>A0A1X7SI06_AMPQE</name>
<keyword evidence="4" id="KW-0297">G-protein coupled receptor</keyword>
<evidence type="ECO:0000256" key="1">
    <source>
        <dbReference type="ARBA" id="ARBA00004370"/>
    </source>
</evidence>
<dbReference type="eggNOG" id="KOG1055">
    <property type="taxonomic scope" value="Eukaryota"/>
</dbReference>
<dbReference type="InterPro" id="IPR001828">
    <property type="entry name" value="ANF_lig-bd_rcpt"/>
</dbReference>
<dbReference type="AlphaFoldDB" id="A0A1X7SI06"/>